<dbReference type="Proteomes" id="UP000321773">
    <property type="component" value="Unassembled WGS sequence"/>
</dbReference>
<reference evidence="1 2" key="1">
    <citation type="submission" date="2019-07" db="EMBL/GenBank/DDBJ databases">
        <title>Whole genome shotgun sequence of Halolactibacillus miurensis NBRC 100873.</title>
        <authorList>
            <person name="Hosoyama A."/>
            <person name="Uohara A."/>
            <person name="Ohji S."/>
            <person name="Ichikawa N."/>
        </authorList>
    </citation>
    <scope>NUCLEOTIDE SEQUENCE [LARGE SCALE GENOMIC DNA]</scope>
    <source>
        <strain evidence="1 2">NBRC 100873</strain>
    </source>
</reference>
<evidence type="ECO:0000313" key="1">
    <source>
        <dbReference type="EMBL" id="GEM04696.1"/>
    </source>
</evidence>
<evidence type="ECO:0000313" key="2">
    <source>
        <dbReference type="Proteomes" id="UP000321773"/>
    </source>
</evidence>
<sequence length="59" mass="7019">MTCSLCHETSSDYLHLYYLSICPVCEEKLLKLKPETSEYHYLIYKLTECRKRQQKASIS</sequence>
<evidence type="ECO:0008006" key="3">
    <source>
        <dbReference type="Google" id="ProtNLM"/>
    </source>
</evidence>
<name>A0ABQ0VU77_9BACI</name>
<proteinExistence type="predicted"/>
<protein>
    <recommendedName>
        <fullName evidence="3">Inhibitor of sigma-G Gin</fullName>
    </recommendedName>
</protein>
<dbReference type="Pfam" id="PF10764">
    <property type="entry name" value="Gin"/>
    <property type="match status" value="1"/>
</dbReference>
<gene>
    <name evidence="1" type="ORF">HMI01_16840</name>
</gene>
<dbReference type="RefSeq" id="WP_082394496.1">
    <property type="nucleotide sequence ID" value="NZ_BJWJ01000015.1"/>
</dbReference>
<accession>A0ABQ0VU77</accession>
<comment type="caution">
    <text evidence="1">The sequence shown here is derived from an EMBL/GenBank/DDBJ whole genome shotgun (WGS) entry which is preliminary data.</text>
</comment>
<organism evidence="1 2">
    <name type="scientific">Halolactibacillus miurensis</name>
    <dbReference type="NCBI Taxonomy" id="306541"/>
    <lineage>
        <taxon>Bacteria</taxon>
        <taxon>Bacillati</taxon>
        <taxon>Bacillota</taxon>
        <taxon>Bacilli</taxon>
        <taxon>Bacillales</taxon>
        <taxon>Bacillaceae</taxon>
        <taxon>Halolactibacillus</taxon>
    </lineage>
</organism>
<dbReference type="InterPro" id="IPR019700">
    <property type="entry name" value="Sigma-G_inhibitor_Gin"/>
</dbReference>
<keyword evidence="2" id="KW-1185">Reference proteome</keyword>
<dbReference type="EMBL" id="BJWJ01000015">
    <property type="protein sequence ID" value="GEM04696.1"/>
    <property type="molecule type" value="Genomic_DNA"/>
</dbReference>